<dbReference type="InterPro" id="IPR032819">
    <property type="entry name" value="TruB_C"/>
</dbReference>
<comment type="catalytic activity">
    <reaction evidence="1 5">
        <text>uridine(55) in tRNA = pseudouridine(55) in tRNA</text>
        <dbReference type="Rhea" id="RHEA:42532"/>
        <dbReference type="Rhea" id="RHEA-COMP:10101"/>
        <dbReference type="Rhea" id="RHEA-COMP:10102"/>
        <dbReference type="ChEBI" id="CHEBI:65314"/>
        <dbReference type="ChEBI" id="CHEBI:65315"/>
        <dbReference type="EC" id="5.4.99.25"/>
    </reaction>
</comment>
<evidence type="ECO:0000259" key="7">
    <source>
        <dbReference type="Pfam" id="PF09142"/>
    </source>
</evidence>
<dbReference type="Pfam" id="PF16198">
    <property type="entry name" value="TruB_C_2"/>
    <property type="match status" value="1"/>
</dbReference>
<dbReference type="STRING" id="1707952.A6A03_04115"/>
<dbReference type="RefSeq" id="WP_066790761.1">
    <property type="nucleotide sequence ID" value="NZ_LWQS01000093.1"/>
</dbReference>
<evidence type="ECO:0000259" key="6">
    <source>
        <dbReference type="Pfam" id="PF01509"/>
    </source>
</evidence>
<feature type="domain" description="tRNA pseudouridine synthase II TruB subfamily 2 C-terminal" evidence="7">
    <location>
        <begin position="234"/>
        <end position="289"/>
    </location>
</feature>
<dbReference type="OrthoDB" id="9802309at2"/>
<dbReference type="GO" id="GO:0003723">
    <property type="term" value="F:RNA binding"/>
    <property type="evidence" value="ECO:0007669"/>
    <property type="project" value="InterPro"/>
</dbReference>
<evidence type="ECO:0000256" key="4">
    <source>
        <dbReference type="ARBA" id="ARBA00023235"/>
    </source>
</evidence>
<dbReference type="PANTHER" id="PTHR13767">
    <property type="entry name" value="TRNA-PSEUDOURIDINE SYNTHASE"/>
    <property type="match status" value="1"/>
</dbReference>
<dbReference type="GO" id="GO:1990481">
    <property type="term" value="P:mRNA pseudouridine synthesis"/>
    <property type="evidence" value="ECO:0007669"/>
    <property type="project" value="TreeGrafter"/>
</dbReference>
<sequence>MAELVGFVVIDKPAGLTSHDVVARVRRLVGRAVKVGHAGTLDPAATGVLPVALGSATRLIDQLVDARKGYVGVVRLGMQTTTDDAEGEPLATQPVPVLTEAEIVAVLDRFQGEILQQPPAFSALHIDGQRAYALARAGNEVTLAPRLVQIDRLELLAWTPPDLTIAVACGKGVYIRALARDIGAALGCGAHLAALQRTFVGPFRLEQSVPLAALTDRSVLLQHLLPPETALLDWPILQLDDPDARRVRHGMAIPAGATAADRARAHDPSGKLIALLQRDGARWQPVKVFNGE</sequence>
<evidence type="ECO:0000259" key="8">
    <source>
        <dbReference type="Pfam" id="PF16198"/>
    </source>
</evidence>
<dbReference type="InterPro" id="IPR014780">
    <property type="entry name" value="tRNA_psdUridine_synth_TruB"/>
</dbReference>
<evidence type="ECO:0000313" key="9">
    <source>
        <dbReference type="EMBL" id="OAN40505.1"/>
    </source>
</evidence>
<comment type="caution">
    <text evidence="9">The sequence shown here is derived from an EMBL/GenBank/DDBJ whole genome shotgun (WGS) entry which is preliminary data.</text>
</comment>
<dbReference type="InterPro" id="IPR002501">
    <property type="entry name" value="PsdUridine_synth_N"/>
</dbReference>
<dbReference type="Pfam" id="PF09142">
    <property type="entry name" value="TruB_C"/>
    <property type="match status" value="1"/>
</dbReference>
<comment type="similarity">
    <text evidence="2 5">Belongs to the pseudouridine synthase TruB family. Type 1 subfamily.</text>
</comment>
<evidence type="ECO:0000256" key="3">
    <source>
        <dbReference type="ARBA" id="ARBA00022694"/>
    </source>
</evidence>
<dbReference type="Gene3D" id="3.30.2350.10">
    <property type="entry name" value="Pseudouridine synthase"/>
    <property type="match status" value="1"/>
</dbReference>
<feature type="active site" description="Nucleophile" evidence="5">
    <location>
        <position position="42"/>
    </location>
</feature>
<dbReference type="InterPro" id="IPR020103">
    <property type="entry name" value="PsdUridine_synth_cat_dom_sf"/>
</dbReference>
<name>A0A178M022_9CHLR</name>
<protein>
    <recommendedName>
        <fullName evidence="5">tRNA pseudouridine synthase B</fullName>
        <ecNumber evidence="5">5.4.99.25</ecNumber>
    </recommendedName>
    <alternativeName>
        <fullName evidence="5">tRNA pseudouridine(55) synthase</fullName>
        <shortName evidence="5">Psi55 synthase</shortName>
    </alternativeName>
    <alternativeName>
        <fullName evidence="5">tRNA pseudouridylate synthase</fullName>
    </alternativeName>
    <alternativeName>
        <fullName evidence="5">tRNA-uridine isomerase</fullName>
    </alternativeName>
</protein>
<dbReference type="SUPFAM" id="SSF55120">
    <property type="entry name" value="Pseudouridine synthase"/>
    <property type="match status" value="1"/>
</dbReference>
<keyword evidence="10" id="KW-1185">Reference proteome</keyword>
<comment type="function">
    <text evidence="5">Responsible for synthesis of pseudouridine from uracil-55 in the psi GC loop of transfer RNAs.</text>
</comment>
<evidence type="ECO:0000256" key="2">
    <source>
        <dbReference type="ARBA" id="ARBA00005642"/>
    </source>
</evidence>
<proteinExistence type="inferred from homology"/>
<dbReference type="Proteomes" id="UP000078287">
    <property type="component" value="Unassembled WGS sequence"/>
</dbReference>
<accession>A0A178M022</accession>
<dbReference type="EC" id="5.4.99.25" evidence="5"/>
<reference evidence="9 10" key="1">
    <citation type="submission" date="2016-04" db="EMBL/GenBank/DDBJ databases">
        <title>Chloroflexus islandicus sp. nov., a thermophilic filamentous anoxygenic phototrophic bacterium from geyser Strokkur (Iceland).</title>
        <authorList>
            <person name="Gaisin V.A."/>
            <person name="Kalashnikov A.M."/>
            <person name="Sukhacheva M.V."/>
            <person name="Grouzdev D.S."/>
            <person name="Ivanov T.M."/>
            <person name="Kuznetsov B."/>
            <person name="Gorlenko V.M."/>
        </authorList>
    </citation>
    <scope>NUCLEOTIDE SEQUENCE [LARGE SCALE GENOMIC DNA]</scope>
    <source>
        <strain evidence="10">isl-2</strain>
    </source>
</reference>
<dbReference type="PANTHER" id="PTHR13767:SF2">
    <property type="entry name" value="PSEUDOURIDYLATE SYNTHASE TRUB1"/>
    <property type="match status" value="1"/>
</dbReference>
<keyword evidence="3 5" id="KW-0819">tRNA processing</keyword>
<dbReference type="EMBL" id="LWQS01000093">
    <property type="protein sequence ID" value="OAN40505.1"/>
    <property type="molecule type" value="Genomic_DNA"/>
</dbReference>
<keyword evidence="4 5" id="KW-0413">Isomerase</keyword>
<dbReference type="HAMAP" id="MF_01080">
    <property type="entry name" value="TruB_bact"/>
    <property type="match status" value="1"/>
</dbReference>
<evidence type="ECO:0000256" key="5">
    <source>
        <dbReference type="HAMAP-Rule" id="MF_01080"/>
    </source>
</evidence>
<dbReference type="Pfam" id="PF01509">
    <property type="entry name" value="TruB_N"/>
    <property type="match status" value="1"/>
</dbReference>
<dbReference type="NCBIfam" id="TIGR00431">
    <property type="entry name" value="TruB"/>
    <property type="match status" value="1"/>
</dbReference>
<evidence type="ECO:0000313" key="10">
    <source>
        <dbReference type="Proteomes" id="UP000078287"/>
    </source>
</evidence>
<dbReference type="InterPro" id="IPR015947">
    <property type="entry name" value="PUA-like_sf"/>
</dbReference>
<gene>
    <name evidence="5" type="primary">truB</name>
    <name evidence="9" type="ORF">A6A03_04115</name>
</gene>
<feature type="domain" description="tRNA pseudouridylate synthase B C-terminal" evidence="8">
    <location>
        <begin position="176"/>
        <end position="231"/>
    </location>
</feature>
<dbReference type="InterPro" id="IPR036974">
    <property type="entry name" value="PUA_sf"/>
</dbReference>
<dbReference type="InterPro" id="IPR015225">
    <property type="entry name" value="tRNA_psdUridine_synth_fam2_C"/>
</dbReference>
<dbReference type="CDD" id="cd02573">
    <property type="entry name" value="PseudoU_synth_EcTruB"/>
    <property type="match status" value="1"/>
</dbReference>
<dbReference type="GO" id="GO:0160148">
    <property type="term" value="F:tRNA pseudouridine(55) synthase activity"/>
    <property type="evidence" value="ECO:0007669"/>
    <property type="project" value="UniProtKB-EC"/>
</dbReference>
<dbReference type="Gene3D" id="2.30.130.10">
    <property type="entry name" value="PUA domain"/>
    <property type="match status" value="1"/>
</dbReference>
<dbReference type="SUPFAM" id="SSF88697">
    <property type="entry name" value="PUA domain-like"/>
    <property type="match status" value="1"/>
</dbReference>
<evidence type="ECO:0000256" key="1">
    <source>
        <dbReference type="ARBA" id="ARBA00000385"/>
    </source>
</evidence>
<organism evidence="9 10">
    <name type="scientific">Chloroflexus islandicus</name>
    <dbReference type="NCBI Taxonomy" id="1707952"/>
    <lineage>
        <taxon>Bacteria</taxon>
        <taxon>Bacillati</taxon>
        <taxon>Chloroflexota</taxon>
        <taxon>Chloroflexia</taxon>
        <taxon>Chloroflexales</taxon>
        <taxon>Chloroflexineae</taxon>
        <taxon>Chloroflexaceae</taxon>
        <taxon>Chloroflexus</taxon>
    </lineage>
</organism>
<feature type="domain" description="Pseudouridine synthase II N-terminal" evidence="6">
    <location>
        <begin position="31"/>
        <end position="175"/>
    </location>
</feature>
<dbReference type="GO" id="GO:0031119">
    <property type="term" value="P:tRNA pseudouridine synthesis"/>
    <property type="evidence" value="ECO:0007669"/>
    <property type="project" value="UniProtKB-UniRule"/>
</dbReference>
<dbReference type="AlphaFoldDB" id="A0A178M022"/>